<dbReference type="KEGG" id="cpyr:CYJ47_11790"/>
<protein>
    <recommendedName>
        <fullName evidence="5">Or membrane protein</fullName>
    </recommendedName>
</protein>
<dbReference type="Proteomes" id="UP000234560">
    <property type="component" value="Chromosome"/>
</dbReference>
<gene>
    <name evidence="3" type="ORF">CYJ47_11790</name>
</gene>
<keyword evidence="2" id="KW-0732">Signal</keyword>
<keyword evidence="1" id="KW-1133">Transmembrane helix</keyword>
<sequence>MRIRNAAVAGATALAVAFAGVANADEPANTENTTKVANIDNPESPFYIAPENRINTEKNPAASKDKLKVKEGESNLSSKIGDGLDKFVPTNGNNIFGDKQDPELPGWAKLFYASGILGAVGTVIGTIIAAVNYGLHEGLIKF</sequence>
<evidence type="ECO:0000256" key="2">
    <source>
        <dbReference type="SAM" id="SignalP"/>
    </source>
</evidence>
<evidence type="ECO:0000313" key="4">
    <source>
        <dbReference type="Proteomes" id="UP000234560"/>
    </source>
</evidence>
<dbReference type="AlphaFoldDB" id="A0AAF0YR48"/>
<evidence type="ECO:0000313" key="3">
    <source>
        <dbReference type="EMBL" id="WOT01915.1"/>
    </source>
</evidence>
<proteinExistence type="predicted"/>
<reference evidence="3" key="1">
    <citation type="submission" date="2017-12" db="EMBL/GenBank/DDBJ databases">
        <authorList>
            <person name="Thomas-White K."/>
            <person name="Wolfe A.J."/>
        </authorList>
    </citation>
    <scope>NUCLEOTIDE SEQUENCE</scope>
    <source>
        <strain evidence="3">UMB0763</strain>
    </source>
</reference>
<accession>A0AAF0YR48</accession>
<feature type="signal peptide" evidence="2">
    <location>
        <begin position="1"/>
        <end position="24"/>
    </location>
</feature>
<name>A0AAF0YR48_9CORY</name>
<evidence type="ECO:0000256" key="1">
    <source>
        <dbReference type="SAM" id="Phobius"/>
    </source>
</evidence>
<keyword evidence="1" id="KW-0812">Transmembrane</keyword>
<reference evidence="3" key="2">
    <citation type="submission" date="2023-10" db="EMBL/GenBank/DDBJ databases">
        <authorList>
            <person name="Choi B."/>
        </authorList>
    </citation>
    <scope>NUCLEOTIDE SEQUENCE</scope>
    <source>
        <strain evidence="3">UMB0763</strain>
    </source>
</reference>
<keyword evidence="1" id="KW-0472">Membrane</keyword>
<dbReference type="EMBL" id="CP136958">
    <property type="protein sequence ID" value="WOT01915.1"/>
    <property type="molecule type" value="Genomic_DNA"/>
</dbReference>
<evidence type="ECO:0008006" key="5">
    <source>
        <dbReference type="Google" id="ProtNLM"/>
    </source>
</evidence>
<organism evidence="3 4">
    <name type="scientific">Corynebacterium pyruviciproducens</name>
    <dbReference type="NCBI Taxonomy" id="598660"/>
    <lineage>
        <taxon>Bacteria</taxon>
        <taxon>Bacillati</taxon>
        <taxon>Actinomycetota</taxon>
        <taxon>Actinomycetes</taxon>
        <taxon>Mycobacteriales</taxon>
        <taxon>Corynebacteriaceae</taxon>
        <taxon>Corynebacterium</taxon>
    </lineage>
</organism>
<feature type="transmembrane region" description="Helical" evidence="1">
    <location>
        <begin position="110"/>
        <end position="135"/>
    </location>
</feature>
<dbReference type="RefSeq" id="WP_101678539.1">
    <property type="nucleotide sequence ID" value="NZ_CAMYCO010000006.1"/>
</dbReference>
<feature type="chain" id="PRO_5042007821" description="Or membrane protein" evidence="2">
    <location>
        <begin position="25"/>
        <end position="142"/>
    </location>
</feature>